<feature type="compositionally biased region" description="Low complexity" evidence="7">
    <location>
        <begin position="366"/>
        <end position="384"/>
    </location>
</feature>
<feature type="region of interest" description="Disordered" evidence="7">
    <location>
        <begin position="366"/>
        <end position="404"/>
    </location>
</feature>
<keyword evidence="1" id="KW-0723">Serine/threonine-protein kinase</keyword>
<dbReference type="EMBL" id="MU069964">
    <property type="protein sequence ID" value="KAF5831242.1"/>
    <property type="molecule type" value="Genomic_DNA"/>
</dbReference>
<evidence type="ECO:0000259" key="8">
    <source>
        <dbReference type="PROSITE" id="PS50011"/>
    </source>
</evidence>
<dbReference type="Gene3D" id="3.30.200.20">
    <property type="entry name" value="Phosphorylase Kinase, domain 1"/>
    <property type="match status" value="1"/>
</dbReference>
<keyword evidence="3 6" id="KW-0547">Nucleotide-binding</keyword>
<evidence type="ECO:0000256" key="5">
    <source>
        <dbReference type="ARBA" id="ARBA00022840"/>
    </source>
</evidence>
<evidence type="ECO:0000256" key="4">
    <source>
        <dbReference type="ARBA" id="ARBA00022777"/>
    </source>
</evidence>
<sequence>MITNHRHASRPFSRTTYTRHGLKVPLSSSSRIHRQTHLSKQHGLGFISRPLSQWRCKGAHKDAPILSPPTKMDHFGFAHGFHNKYTVNEILGCGTFGCVHVATHKETGERFAVKVAVKRRMGNYLQHDFVKRIQHEVDMYNHLGKSLNVVHMYDVFEDDKHVYLVMDLCSGGELWGRIKRGQFNEQNAARIISEILRTIAQCHTRGVVVRDVKPENFLFQDESPSSPLKMIDFGIAEYCAPHQQLHDRAGTALYCAPELLRGNYSFKADVWSAGVIAYELIADRMPFEDDDGEMLVSSLRTTRRNLSNKDIFHAILYRPLDFERPPWPSISDSAKDLVQRLLTRNPDERPTALEALHHSWLESAAGHASGAGRSEGQSSRSSSSSDEEEGQADRHTSDSSASSISYDDSLVQRLQQYGTYNRLKQVALSKLASFMAAYDNPRLAELKEAFSSKDDAGNLTGKVPYQKVERVLKSGEFDLSDIEVRQLLSSFHVDSEGDIDINECV</sequence>
<dbReference type="InterPro" id="IPR000719">
    <property type="entry name" value="Prot_kinase_dom"/>
</dbReference>
<keyword evidence="2" id="KW-0808">Transferase</keyword>
<gene>
    <name evidence="9" type="ORF">DUNSADRAFT_13392</name>
</gene>
<dbReference type="SMART" id="SM00220">
    <property type="entry name" value="S_TKc"/>
    <property type="match status" value="1"/>
</dbReference>
<reference evidence="9" key="1">
    <citation type="submission" date="2017-08" db="EMBL/GenBank/DDBJ databases">
        <authorList>
            <person name="Polle J.E."/>
            <person name="Barry K."/>
            <person name="Cushman J."/>
            <person name="Schmutz J."/>
            <person name="Tran D."/>
            <person name="Hathwaick L.T."/>
            <person name="Yim W.C."/>
            <person name="Jenkins J."/>
            <person name="Mckie-Krisberg Z.M."/>
            <person name="Prochnik S."/>
            <person name="Lindquist E."/>
            <person name="Dockter R.B."/>
            <person name="Adam C."/>
            <person name="Molina H."/>
            <person name="Bunkerborg J."/>
            <person name="Jin E."/>
            <person name="Buchheim M."/>
            <person name="Magnuson J."/>
        </authorList>
    </citation>
    <scope>NUCLEOTIDE SEQUENCE</scope>
    <source>
        <strain evidence="9">CCAP 19/18</strain>
    </source>
</reference>
<evidence type="ECO:0000256" key="3">
    <source>
        <dbReference type="ARBA" id="ARBA00022741"/>
    </source>
</evidence>
<dbReference type="PANTHER" id="PTHR24349">
    <property type="entry name" value="SERINE/THREONINE-PROTEIN KINASE"/>
    <property type="match status" value="1"/>
</dbReference>
<dbReference type="PROSITE" id="PS00107">
    <property type="entry name" value="PROTEIN_KINASE_ATP"/>
    <property type="match status" value="1"/>
</dbReference>
<evidence type="ECO:0000256" key="6">
    <source>
        <dbReference type="PROSITE-ProRule" id="PRU10141"/>
    </source>
</evidence>
<evidence type="ECO:0000256" key="7">
    <source>
        <dbReference type="SAM" id="MobiDB-lite"/>
    </source>
</evidence>
<keyword evidence="10" id="KW-1185">Reference proteome</keyword>
<dbReference type="InterPro" id="IPR011009">
    <property type="entry name" value="Kinase-like_dom_sf"/>
</dbReference>
<dbReference type="Gene3D" id="1.10.510.10">
    <property type="entry name" value="Transferase(Phosphotransferase) domain 1"/>
    <property type="match status" value="1"/>
</dbReference>
<dbReference type="Pfam" id="PF00069">
    <property type="entry name" value="Pkinase"/>
    <property type="match status" value="1"/>
</dbReference>
<dbReference type="Gene3D" id="1.10.238.10">
    <property type="entry name" value="EF-hand"/>
    <property type="match status" value="1"/>
</dbReference>
<accession>A0ABQ7G9E5</accession>
<name>A0ABQ7G9E5_DUNSA</name>
<keyword evidence="5 6" id="KW-0067">ATP-binding</keyword>
<proteinExistence type="predicted"/>
<keyword evidence="4" id="KW-0418">Kinase</keyword>
<evidence type="ECO:0000256" key="2">
    <source>
        <dbReference type="ARBA" id="ARBA00022679"/>
    </source>
</evidence>
<protein>
    <submittedName>
        <fullName evidence="9">Kinase-like domain-containing protein</fullName>
    </submittedName>
</protein>
<dbReference type="InterPro" id="IPR050205">
    <property type="entry name" value="CDPK_Ser/Thr_kinases"/>
</dbReference>
<evidence type="ECO:0000256" key="1">
    <source>
        <dbReference type="ARBA" id="ARBA00022527"/>
    </source>
</evidence>
<dbReference type="SUPFAM" id="SSF47473">
    <property type="entry name" value="EF-hand"/>
    <property type="match status" value="1"/>
</dbReference>
<feature type="binding site" evidence="6">
    <location>
        <position position="118"/>
    </location>
    <ligand>
        <name>ATP</name>
        <dbReference type="ChEBI" id="CHEBI:30616"/>
    </ligand>
</feature>
<evidence type="ECO:0000313" key="10">
    <source>
        <dbReference type="Proteomes" id="UP000815325"/>
    </source>
</evidence>
<dbReference type="PROSITE" id="PS50011">
    <property type="entry name" value="PROTEIN_KINASE_DOM"/>
    <property type="match status" value="1"/>
</dbReference>
<dbReference type="InterPro" id="IPR017441">
    <property type="entry name" value="Protein_kinase_ATP_BS"/>
</dbReference>
<feature type="domain" description="Protein kinase" evidence="8">
    <location>
        <begin position="85"/>
        <end position="361"/>
    </location>
</feature>
<comment type="caution">
    <text evidence="9">The sequence shown here is derived from an EMBL/GenBank/DDBJ whole genome shotgun (WGS) entry which is preliminary data.</text>
</comment>
<dbReference type="Proteomes" id="UP000815325">
    <property type="component" value="Unassembled WGS sequence"/>
</dbReference>
<organism evidence="9 10">
    <name type="scientific">Dunaliella salina</name>
    <name type="common">Green alga</name>
    <name type="synonym">Protococcus salinus</name>
    <dbReference type="NCBI Taxonomy" id="3046"/>
    <lineage>
        <taxon>Eukaryota</taxon>
        <taxon>Viridiplantae</taxon>
        <taxon>Chlorophyta</taxon>
        <taxon>core chlorophytes</taxon>
        <taxon>Chlorophyceae</taxon>
        <taxon>CS clade</taxon>
        <taxon>Chlamydomonadales</taxon>
        <taxon>Dunaliellaceae</taxon>
        <taxon>Dunaliella</taxon>
    </lineage>
</organism>
<dbReference type="InterPro" id="IPR011992">
    <property type="entry name" value="EF-hand-dom_pair"/>
</dbReference>
<dbReference type="SUPFAM" id="SSF56112">
    <property type="entry name" value="Protein kinase-like (PK-like)"/>
    <property type="match status" value="1"/>
</dbReference>
<evidence type="ECO:0000313" key="9">
    <source>
        <dbReference type="EMBL" id="KAF5831242.1"/>
    </source>
</evidence>
<dbReference type="CDD" id="cd05117">
    <property type="entry name" value="STKc_CAMK"/>
    <property type="match status" value="1"/>
</dbReference>